<feature type="transmembrane region" description="Helical" evidence="10">
    <location>
        <begin position="99"/>
        <end position="127"/>
    </location>
</feature>
<dbReference type="OrthoDB" id="6153266at2759"/>
<dbReference type="GO" id="GO:0005886">
    <property type="term" value="C:plasma membrane"/>
    <property type="evidence" value="ECO:0007669"/>
    <property type="project" value="TreeGrafter"/>
</dbReference>
<comment type="subcellular location">
    <subcellularLocation>
        <location evidence="1">Membrane</location>
        <topology evidence="1">Multi-pass membrane protein</topology>
    </subcellularLocation>
</comment>
<dbReference type="InterPro" id="IPR017452">
    <property type="entry name" value="GPCR_Rhodpsn_7TM"/>
</dbReference>
<keyword evidence="2 8" id="KW-0812">Transmembrane</keyword>
<evidence type="ECO:0000256" key="10">
    <source>
        <dbReference type="SAM" id="Phobius"/>
    </source>
</evidence>
<dbReference type="AlphaFoldDB" id="A0A210R7I9"/>
<keyword evidence="3 10" id="KW-1133">Transmembrane helix</keyword>
<dbReference type="STRING" id="6573.A0A210R7I9"/>
<evidence type="ECO:0000256" key="1">
    <source>
        <dbReference type="ARBA" id="ARBA00004141"/>
    </source>
</evidence>
<feature type="transmembrane region" description="Helical" evidence="10">
    <location>
        <begin position="178"/>
        <end position="198"/>
    </location>
</feature>
<feature type="transmembrane region" description="Helical" evidence="10">
    <location>
        <begin position="385"/>
        <end position="403"/>
    </location>
</feature>
<keyword evidence="6 8" id="KW-0675">Receptor</keyword>
<name>A0A210R7I9_MIZYE</name>
<comment type="caution">
    <text evidence="12">The sequence shown here is derived from an EMBL/GenBank/DDBJ whole genome shotgun (WGS) entry which is preliminary data.</text>
</comment>
<evidence type="ECO:0000313" key="12">
    <source>
        <dbReference type="EMBL" id="OWF56836.1"/>
    </source>
</evidence>
<feature type="transmembrane region" description="Helical" evidence="10">
    <location>
        <begin position="139"/>
        <end position="157"/>
    </location>
</feature>
<evidence type="ECO:0000256" key="3">
    <source>
        <dbReference type="ARBA" id="ARBA00022989"/>
    </source>
</evidence>
<dbReference type="InterPro" id="IPR000276">
    <property type="entry name" value="GPCR_Rhodpsn"/>
</dbReference>
<evidence type="ECO:0000256" key="2">
    <source>
        <dbReference type="ARBA" id="ARBA00022692"/>
    </source>
</evidence>
<gene>
    <name evidence="12" type="ORF">KP79_PYT10091</name>
</gene>
<keyword evidence="5 10" id="KW-0472">Membrane</keyword>
<evidence type="ECO:0000256" key="9">
    <source>
        <dbReference type="SAM" id="MobiDB-lite"/>
    </source>
</evidence>
<dbReference type="EMBL" id="NEDP02000029">
    <property type="protein sequence ID" value="OWF56836.1"/>
    <property type="molecule type" value="Genomic_DNA"/>
</dbReference>
<dbReference type="GO" id="GO:0004930">
    <property type="term" value="F:G protein-coupled receptor activity"/>
    <property type="evidence" value="ECO:0007669"/>
    <property type="project" value="UniProtKB-KW"/>
</dbReference>
<evidence type="ECO:0000256" key="5">
    <source>
        <dbReference type="ARBA" id="ARBA00023136"/>
    </source>
</evidence>
<comment type="similarity">
    <text evidence="8">Belongs to the G-protein coupled receptor 1 family.</text>
</comment>
<feature type="domain" description="G-protein coupled receptors family 1 profile" evidence="11">
    <location>
        <begin position="79"/>
        <end position="396"/>
    </location>
</feature>
<reference evidence="12 13" key="1">
    <citation type="journal article" date="2017" name="Nat. Ecol. Evol.">
        <title>Scallop genome provides insights into evolution of bilaterian karyotype and development.</title>
        <authorList>
            <person name="Wang S."/>
            <person name="Zhang J."/>
            <person name="Jiao W."/>
            <person name="Li J."/>
            <person name="Xun X."/>
            <person name="Sun Y."/>
            <person name="Guo X."/>
            <person name="Huan P."/>
            <person name="Dong B."/>
            <person name="Zhang L."/>
            <person name="Hu X."/>
            <person name="Sun X."/>
            <person name="Wang J."/>
            <person name="Zhao C."/>
            <person name="Wang Y."/>
            <person name="Wang D."/>
            <person name="Huang X."/>
            <person name="Wang R."/>
            <person name="Lv J."/>
            <person name="Li Y."/>
            <person name="Zhang Z."/>
            <person name="Liu B."/>
            <person name="Lu W."/>
            <person name="Hui Y."/>
            <person name="Liang J."/>
            <person name="Zhou Z."/>
            <person name="Hou R."/>
            <person name="Li X."/>
            <person name="Liu Y."/>
            <person name="Li H."/>
            <person name="Ning X."/>
            <person name="Lin Y."/>
            <person name="Zhao L."/>
            <person name="Xing Q."/>
            <person name="Dou J."/>
            <person name="Li Y."/>
            <person name="Mao J."/>
            <person name="Guo H."/>
            <person name="Dou H."/>
            <person name="Li T."/>
            <person name="Mu C."/>
            <person name="Jiang W."/>
            <person name="Fu Q."/>
            <person name="Fu X."/>
            <person name="Miao Y."/>
            <person name="Liu J."/>
            <person name="Yu Q."/>
            <person name="Li R."/>
            <person name="Liao H."/>
            <person name="Li X."/>
            <person name="Kong Y."/>
            <person name="Jiang Z."/>
            <person name="Chourrout D."/>
            <person name="Li R."/>
            <person name="Bao Z."/>
        </authorList>
    </citation>
    <scope>NUCLEOTIDE SEQUENCE [LARGE SCALE GENOMIC DNA]</scope>
    <source>
        <strain evidence="12 13">PY_sf001</strain>
    </source>
</reference>
<keyword evidence="7 8" id="KW-0807">Transducer</keyword>
<feature type="transmembrane region" description="Helical" evidence="10">
    <location>
        <begin position="65"/>
        <end position="87"/>
    </location>
</feature>
<feature type="region of interest" description="Disordered" evidence="9">
    <location>
        <begin position="269"/>
        <end position="303"/>
    </location>
</feature>
<dbReference type="SUPFAM" id="SSF81321">
    <property type="entry name" value="Family A G protein-coupled receptor-like"/>
    <property type="match status" value="1"/>
</dbReference>
<keyword evidence="13" id="KW-1185">Reference proteome</keyword>
<sequence>MADELTSDSPGYTSVDTTTLLTTQLMALASTTTYMNISNNSGQAMAPEVIIRMLSIHQFERLVPAIIYTALLMAIGTPGNAIVWFIYYSRWRRSSTRIFILALATLDLINCTLTLPVEIFMLFNYIIFDHSFVCKLSRFTTYTCNSAAALILIAIAVDRYQRICRPHENAISTRTSKLVCWLSIILALMTTWPSLVIYGTQDYPAHGVVLKVCLIENAFVTSPYPLAYFTFNCICTLINFITLTVLYIFVGVRVCQRWKFRSTSVRSFSSVSMDDDDDYPTERHSLKKQSKRSASTEPPPSPRAAIKMAFLDLKSTFKRTKSTVSDRRVLRIGKTTLMLFLVTLAYIISFLPFLGIAIHRSINPSAWTAQQKTNEMVYHVFLRSYLLNCAINPIIYSFCNDIFRRECVILFKRIFCCRKTH</sequence>
<evidence type="ECO:0000256" key="4">
    <source>
        <dbReference type="ARBA" id="ARBA00023040"/>
    </source>
</evidence>
<dbReference type="PROSITE" id="PS50262">
    <property type="entry name" value="G_PROTEIN_RECEP_F1_2"/>
    <property type="match status" value="1"/>
</dbReference>
<dbReference type="Pfam" id="PF00001">
    <property type="entry name" value="7tm_1"/>
    <property type="match status" value="1"/>
</dbReference>
<accession>A0A210R7I9</accession>
<dbReference type="PANTHER" id="PTHR24243">
    <property type="entry name" value="G-PROTEIN COUPLED RECEPTOR"/>
    <property type="match status" value="1"/>
</dbReference>
<dbReference type="CDD" id="cd00637">
    <property type="entry name" value="7tm_classA_rhodopsin-like"/>
    <property type="match status" value="1"/>
</dbReference>
<dbReference type="PRINTS" id="PR00237">
    <property type="entry name" value="GPCRRHODOPSN"/>
</dbReference>
<feature type="transmembrane region" description="Helical" evidence="10">
    <location>
        <begin position="337"/>
        <end position="358"/>
    </location>
</feature>
<dbReference type="PROSITE" id="PS00237">
    <property type="entry name" value="G_PROTEIN_RECEP_F1_1"/>
    <property type="match status" value="1"/>
</dbReference>
<protein>
    <submittedName>
        <fullName evidence="12">Tachykinin-like peptides receptor 99D</fullName>
    </submittedName>
</protein>
<keyword evidence="4 8" id="KW-0297">G-protein coupled receptor</keyword>
<feature type="transmembrane region" description="Helical" evidence="10">
    <location>
        <begin position="226"/>
        <end position="252"/>
    </location>
</feature>
<evidence type="ECO:0000313" key="13">
    <source>
        <dbReference type="Proteomes" id="UP000242188"/>
    </source>
</evidence>
<proteinExistence type="inferred from homology"/>
<evidence type="ECO:0000256" key="8">
    <source>
        <dbReference type="RuleBase" id="RU000688"/>
    </source>
</evidence>
<dbReference type="Proteomes" id="UP000242188">
    <property type="component" value="Unassembled WGS sequence"/>
</dbReference>
<evidence type="ECO:0000256" key="6">
    <source>
        <dbReference type="ARBA" id="ARBA00023170"/>
    </source>
</evidence>
<organism evidence="12 13">
    <name type="scientific">Mizuhopecten yessoensis</name>
    <name type="common">Japanese scallop</name>
    <name type="synonym">Patinopecten yessoensis</name>
    <dbReference type="NCBI Taxonomy" id="6573"/>
    <lineage>
        <taxon>Eukaryota</taxon>
        <taxon>Metazoa</taxon>
        <taxon>Spiralia</taxon>
        <taxon>Lophotrochozoa</taxon>
        <taxon>Mollusca</taxon>
        <taxon>Bivalvia</taxon>
        <taxon>Autobranchia</taxon>
        <taxon>Pteriomorphia</taxon>
        <taxon>Pectinida</taxon>
        <taxon>Pectinoidea</taxon>
        <taxon>Pectinidae</taxon>
        <taxon>Mizuhopecten</taxon>
    </lineage>
</organism>
<dbReference type="Gene3D" id="1.20.1070.10">
    <property type="entry name" value="Rhodopsin 7-helix transmembrane proteins"/>
    <property type="match status" value="1"/>
</dbReference>
<dbReference type="PANTHER" id="PTHR24243:SF224">
    <property type="entry name" value="G-PROTEIN COUPLED RECEPTOR 19-RELATED"/>
    <property type="match status" value="1"/>
</dbReference>
<evidence type="ECO:0000256" key="7">
    <source>
        <dbReference type="ARBA" id="ARBA00023224"/>
    </source>
</evidence>
<evidence type="ECO:0000259" key="11">
    <source>
        <dbReference type="PROSITE" id="PS50262"/>
    </source>
</evidence>